<dbReference type="RefSeq" id="WP_085794974.1">
    <property type="nucleotide sequence ID" value="NZ_FWFO01000001.1"/>
</dbReference>
<dbReference type="Proteomes" id="UP000193077">
    <property type="component" value="Unassembled WGS sequence"/>
</dbReference>
<dbReference type="Gene3D" id="3.90.226.10">
    <property type="entry name" value="2-enoyl-CoA Hydratase, Chain A, domain 1"/>
    <property type="match status" value="1"/>
</dbReference>
<dbReference type="SUPFAM" id="SSF52096">
    <property type="entry name" value="ClpP/crotonase"/>
    <property type="match status" value="1"/>
</dbReference>
<evidence type="ECO:0000313" key="3">
    <source>
        <dbReference type="Proteomes" id="UP000193077"/>
    </source>
</evidence>
<feature type="transmembrane region" description="Helical" evidence="1">
    <location>
        <begin position="46"/>
        <end position="65"/>
    </location>
</feature>
<keyword evidence="1" id="KW-1133">Transmembrane helix</keyword>
<evidence type="ECO:0000313" key="2">
    <source>
        <dbReference type="EMBL" id="SLN31704.1"/>
    </source>
</evidence>
<evidence type="ECO:0000256" key="1">
    <source>
        <dbReference type="SAM" id="Phobius"/>
    </source>
</evidence>
<dbReference type="EMBL" id="FWFO01000001">
    <property type="protein sequence ID" value="SLN31704.1"/>
    <property type="molecule type" value="Genomic_DNA"/>
</dbReference>
<organism evidence="2 3">
    <name type="scientific">Falsiruegeria litorea R37</name>
    <dbReference type="NCBI Taxonomy" id="1200284"/>
    <lineage>
        <taxon>Bacteria</taxon>
        <taxon>Pseudomonadati</taxon>
        <taxon>Pseudomonadota</taxon>
        <taxon>Alphaproteobacteria</taxon>
        <taxon>Rhodobacterales</taxon>
        <taxon>Roseobacteraceae</taxon>
        <taxon>Falsiruegeria</taxon>
    </lineage>
</organism>
<keyword evidence="1" id="KW-0472">Membrane</keyword>
<feature type="transmembrane region" description="Helical" evidence="1">
    <location>
        <begin position="85"/>
        <end position="105"/>
    </location>
</feature>
<sequence length="288" mass="31181">MRMVGPMRIDPASASLPHVFWLWIALPRALILGTLAVLGSSVTMPALVLYPLLATDIVVFGWQVVRFQRSADAHVVGHGGLAAVWGGQLALLVAAGLGVALWWGLALDTHAPPEEELFTDRMDREHAATYQLELSQDGTTLMFQGAITFGLTRRATALADAAPQLAQVTLHSPGGHIYEARGFAKLIRDRGLSTHANGDCTSACTLPFVAGQNRSLAPGARLGFHQYALNFDTALPQIDLQQEQDKDRALFEAQGVQPSFLNAMFNTPKTDLWYLTEDEARDAGLVTP</sequence>
<protein>
    <submittedName>
        <fullName evidence="2">Uncharacterized protein</fullName>
    </submittedName>
</protein>
<feature type="transmembrane region" description="Helical" evidence="1">
    <location>
        <begin position="20"/>
        <end position="39"/>
    </location>
</feature>
<accession>A0A1Y5S410</accession>
<dbReference type="InterPro" id="IPR029045">
    <property type="entry name" value="ClpP/crotonase-like_dom_sf"/>
</dbReference>
<keyword evidence="3" id="KW-1185">Reference proteome</keyword>
<dbReference type="AlphaFoldDB" id="A0A1Y5S410"/>
<reference evidence="2 3" key="1">
    <citation type="submission" date="2017-03" db="EMBL/GenBank/DDBJ databases">
        <authorList>
            <person name="Afonso C.L."/>
            <person name="Miller P.J."/>
            <person name="Scott M.A."/>
            <person name="Spackman E."/>
            <person name="Goraichik I."/>
            <person name="Dimitrov K.M."/>
            <person name="Suarez D.L."/>
            <person name="Swayne D.E."/>
        </authorList>
    </citation>
    <scope>NUCLEOTIDE SEQUENCE [LARGE SCALE GENOMIC DNA]</scope>
    <source>
        <strain evidence="2 3">CECT 7639</strain>
    </source>
</reference>
<gene>
    <name evidence="2" type="ORF">TRL7639_01350</name>
</gene>
<proteinExistence type="predicted"/>
<keyword evidence="1" id="KW-0812">Transmembrane</keyword>
<name>A0A1Y5S410_9RHOB</name>